<dbReference type="EMBL" id="JASMQC010000029">
    <property type="protein sequence ID" value="KAK1932514.1"/>
    <property type="molecule type" value="Genomic_DNA"/>
</dbReference>
<gene>
    <name evidence="1" type="ORF">P3T76_012098</name>
</gene>
<accession>A0AAD9LED5</accession>
<comment type="caution">
    <text evidence="1">The sequence shown here is derived from an EMBL/GenBank/DDBJ whole genome shotgun (WGS) entry which is preliminary data.</text>
</comment>
<dbReference type="Proteomes" id="UP001259832">
    <property type="component" value="Unassembled WGS sequence"/>
</dbReference>
<proteinExistence type="predicted"/>
<sequence>MRRNKVRWALPLLSQGSERARDDEIVSVFKLQLLRPRPIERRLVASTFTHDLARTAFQTLKRLGYVQPTRDFRSLNHKEMKELTPE</sequence>
<reference evidence="1" key="1">
    <citation type="submission" date="2023-08" db="EMBL/GenBank/DDBJ databases">
        <title>Reference Genome Resource for the Citrus Pathogen Phytophthora citrophthora.</title>
        <authorList>
            <person name="Moller H."/>
            <person name="Coetzee B."/>
            <person name="Rose L.J."/>
            <person name="Van Niekerk J.M."/>
        </authorList>
    </citation>
    <scope>NUCLEOTIDE SEQUENCE</scope>
    <source>
        <strain evidence="1">STE-U-9442</strain>
    </source>
</reference>
<protein>
    <submittedName>
        <fullName evidence="1">Uncharacterized protein</fullName>
    </submittedName>
</protein>
<evidence type="ECO:0000313" key="2">
    <source>
        <dbReference type="Proteomes" id="UP001259832"/>
    </source>
</evidence>
<keyword evidence="2" id="KW-1185">Reference proteome</keyword>
<evidence type="ECO:0000313" key="1">
    <source>
        <dbReference type="EMBL" id="KAK1932514.1"/>
    </source>
</evidence>
<dbReference type="AlphaFoldDB" id="A0AAD9LED5"/>
<name>A0AAD9LED5_9STRA</name>
<organism evidence="1 2">
    <name type="scientific">Phytophthora citrophthora</name>
    <dbReference type="NCBI Taxonomy" id="4793"/>
    <lineage>
        <taxon>Eukaryota</taxon>
        <taxon>Sar</taxon>
        <taxon>Stramenopiles</taxon>
        <taxon>Oomycota</taxon>
        <taxon>Peronosporomycetes</taxon>
        <taxon>Peronosporales</taxon>
        <taxon>Peronosporaceae</taxon>
        <taxon>Phytophthora</taxon>
    </lineage>
</organism>